<dbReference type="Proteomes" id="UP000011607">
    <property type="component" value="Unassembled WGS sequence"/>
</dbReference>
<dbReference type="GO" id="GO:0036374">
    <property type="term" value="F:glutathione hydrolase activity"/>
    <property type="evidence" value="ECO:0007669"/>
    <property type="project" value="InterPro"/>
</dbReference>
<dbReference type="Gene3D" id="3.60.20.40">
    <property type="match status" value="1"/>
</dbReference>
<dbReference type="Gene3D" id="1.10.246.230">
    <property type="match status" value="1"/>
</dbReference>
<keyword evidence="2" id="KW-1185">Reference proteome</keyword>
<name>M0MN21_9EURY</name>
<dbReference type="Pfam" id="PF01019">
    <property type="entry name" value="G_glu_transpept"/>
    <property type="match status" value="1"/>
</dbReference>
<dbReference type="eggNOG" id="arCOG04053">
    <property type="taxonomic scope" value="Archaea"/>
</dbReference>
<accession>M0MN21</accession>
<dbReference type="GO" id="GO:0006751">
    <property type="term" value="P:glutathione catabolic process"/>
    <property type="evidence" value="ECO:0007669"/>
    <property type="project" value="InterPro"/>
</dbReference>
<dbReference type="PANTHER" id="PTHR43881:SF1">
    <property type="entry name" value="GAMMA-GLUTAMYLTRANSPEPTIDASE (AFU_ORTHOLOGUE AFUA_4G13580)"/>
    <property type="match status" value="1"/>
</dbReference>
<dbReference type="NCBIfam" id="TIGR00066">
    <property type="entry name" value="g_glut_trans"/>
    <property type="match status" value="1"/>
</dbReference>
<evidence type="ECO:0000313" key="2">
    <source>
        <dbReference type="Proteomes" id="UP000011607"/>
    </source>
</evidence>
<dbReference type="InterPro" id="IPR000101">
    <property type="entry name" value="GGT_peptidase"/>
</dbReference>
<dbReference type="PATRIC" id="fig|1227454.3.peg.27"/>
<dbReference type="OrthoDB" id="183046at2157"/>
<sequence length="563" mass="60273">MTDFDSDFGSVDLDRYNSRRSTAYGNRGMVATSQPLAAEAGLSVLRDGGNAFDAAVATAAALNVVEPTSTGLGGDVFALYRTADGEVGAMRSCGHAPADATIETVRGALEEADEDELESYYPESRGYAVDSDDDTDDLEMPFLGPHAVTVPGTARGWETTVEDLGRKSLSDVLEPAIHYATEGYPVSEVIASHWTGAEELFTDAHAREAYLFDGESPDPGETVTLPELGESLRKIAEQGADVVYEGEIADAIVDEIQSAGGFMTHEDLAAFEPEFVDPVSTTYNGTELYELPPNNQGLLALEALNIAEEIGAGEHDYDSAERIHAFAEAMKLAFVDGHHYVTDPEFEEIPPLASKEYARERAQAIGDSPISDPQVGVPNANAEDADTVLLTVGDEEGNLVSYINSRFAGFGSGLVAGETGIALQNRGASFSLDPDHPNSLEPRKRPFHTLVPAVAKLDEDDWMAFGVMGGYMQPQGHLQVVSNLVDYGMSPQAALDAPRWRYREDGTIGVEERLPAKTKLARKGHDVGVLPPVMFGGAQLVRRRGDTLAGATEPRKDGVAIGF</sequence>
<dbReference type="STRING" id="1227454.C446_00140"/>
<evidence type="ECO:0000313" key="1">
    <source>
        <dbReference type="EMBL" id="EMA47077.1"/>
    </source>
</evidence>
<dbReference type="PANTHER" id="PTHR43881">
    <property type="entry name" value="GAMMA-GLUTAMYLTRANSPEPTIDASE (AFU_ORTHOLOGUE AFUA_4G13580)"/>
    <property type="match status" value="1"/>
</dbReference>
<dbReference type="InterPro" id="IPR052896">
    <property type="entry name" value="GGT-like_enzyme"/>
</dbReference>
<dbReference type="EMBL" id="AOMA01000003">
    <property type="protein sequence ID" value="EMA47077.1"/>
    <property type="molecule type" value="Genomic_DNA"/>
</dbReference>
<dbReference type="SUPFAM" id="SSF56235">
    <property type="entry name" value="N-terminal nucleophile aminohydrolases (Ntn hydrolases)"/>
    <property type="match status" value="1"/>
</dbReference>
<gene>
    <name evidence="1" type="ORF">C446_00140</name>
</gene>
<dbReference type="RefSeq" id="WP_006671004.1">
    <property type="nucleotide sequence ID" value="NZ_AOMA01000003.1"/>
</dbReference>
<proteinExistence type="predicted"/>
<dbReference type="InterPro" id="IPR029055">
    <property type="entry name" value="Ntn_hydrolases_N"/>
</dbReference>
<dbReference type="PRINTS" id="PR01210">
    <property type="entry name" value="GGTRANSPTASE"/>
</dbReference>
<dbReference type="InterPro" id="IPR043137">
    <property type="entry name" value="GGT_ssub_C"/>
</dbReference>
<organism evidence="1 2">
    <name type="scientific">Halobiforma nitratireducens JCM 10879</name>
    <dbReference type="NCBI Taxonomy" id="1227454"/>
    <lineage>
        <taxon>Archaea</taxon>
        <taxon>Methanobacteriati</taxon>
        <taxon>Methanobacteriota</taxon>
        <taxon>Stenosarchaea group</taxon>
        <taxon>Halobacteria</taxon>
        <taxon>Halobacteriales</taxon>
        <taxon>Natrialbaceae</taxon>
        <taxon>Halobiforma</taxon>
    </lineage>
</organism>
<reference evidence="1 2" key="1">
    <citation type="journal article" date="2014" name="PLoS Genet.">
        <title>Phylogenetically driven sequencing of extremely halophilic archaea reveals strategies for static and dynamic osmo-response.</title>
        <authorList>
            <person name="Becker E.A."/>
            <person name="Seitzer P.M."/>
            <person name="Tritt A."/>
            <person name="Larsen D."/>
            <person name="Krusor M."/>
            <person name="Yao A.I."/>
            <person name="Wu D."/>
            <person name="Madern D."/>
            <person name="Eisen J.A."/>
            <person name="Darling A.E."/>
            <person name="Facciotti M.T."/>
        </authorList>
    </citation>
    <scope>NUCLEOTIDE SEQUENCE [LARGE SCALE GENOMIC DNA]</scope>
    <source>
        <strain evidence="1 2">JCM 10879</strain>
    </source>
</reference>
<protein>
    <submittedName>
        <fullName evidence="1">Gamma-glutamyltransferase</fullName>
    </submittedName>
</protein>
<comment type="caution">
    <text evidence="1">The sequence shown here is derived from an EMBL/GenBank/DDBJ whole genome shotgun (WGS) entry which is preliminary data.</text>
</comment>
<keyword evidence="1" id="KW-0808">Transferase</keyword>
<dbReference type="GO" id="GO:0016740">
    <property type="term" value="F:transferase activity"/>
    <property type="evidence" value="ECO:0007669"/>
    <property type="project" value="UniProtKB-KW"/>
</dbReference>
<dbReference type="AlphaFoldDB" id="M0MN21"/>